<feature type="compositionally biased region" description="Basic residues" evidence="2">
    <location>
        <begin position="442"/>
        <end position="451"/>
    </location>
</feature>
<dbReference type="AlphaFoldDB" id="S8A3P1"/>
<sequence length="460" mass="52217">MAEPKPNGTHDNSPTIPQMHKNTIPSPPSGRSLKRKFENSNQISVEQIAKRQRKRLPIVESILNKIAKSKGQEPLRALRNTEVAGIPSTPANKMIPDPVIQHQEGCLEKLIGSTETDRFIQDIVEEQMQNDPSMQNLNSRSRKMIMTIRRETERKKIKLQKLREKRSRRNTNLERWDSFRCRLERDTLPGDKRLRGPSIAGSKRASRFNMEKLETTDTDVQDILARWGGSAVAEEVPNAPESPTKTSSNDEETEFLVPEKQVEKEKRARPRKPRYKLRSEAMGETAASGTFRKEKAKGPFISKVQQKIGRYQANAVAQAKSKAETKKEKVEQIREDLLEAAERIKRECLALKERSQPPLVGLAKRAIQKEMEALLAAHKKAREEFGRLYDKVAKMDQELLKLRDVLSGVAAGEDKAFEKVKGELGDLSATGAEGLKRGQREKLRKQQKRERRALGSLQGN</sequence>
<dbReference type="Proteomes" id="UP000015100">
    <property type="component" value="Unassembled WGS sequence"/>
</dbReference>
<proteinExistence type="predicted"/>
<dbReference type="EMBL" id="AQGS01000661">
    <property type="protein sequence ID" value="EPS37339.1"/>
    <property type="molecule type" value="Genomic_DNA"/>
</dbReference>
<feature type="region of interest" description="Disordered" evidence="2">
    <location>
        <begin position="1"/>
        <end position="39"/>
    </location>
</feature>
<reference evidence="4" key="2">
    <citation type="submission" date="2013-04" db="EMBL/GenBank/DDBJ databases">
        <title>Genomic mechanisms accounting for the adaptation to parasitism in nematode-trapping fungi.</title>
        <authorList>
            <person name="Ahren D.G."/>
        </authorList>
    </citation>
    <scope>NUCLEOTIDE SEQUENCE [LARGE SCALE GENOMIC DNA]</scope>
    <source>
        <strain evidence="4">CBS 200.50</strain>
    </source>
</reference>
<dbReference type="HOGENOM" id="CLU_594499_0_0_1"/>
<feature type="region of interest" description="Disordered" evidence="2">
    <location>
        <begin position="231"/>
        <end position="294"/>
    </location>
</feature>
<keyword evidence="1" id="KW-0175">Coiled coil</keyword>
<gene>
    <name evidence="3" type="ORF">H072_8985</name>
</gene>
<organism evidence="3 4">
    <name type="scientific">Dactylellina haptotyla (strain CBS 200.50)</name>
    <name type="common">Nematode-trapping fungus</name>
    <name type="synonym">Monacrosporium haptotylum</name>
    <dbReference type="NCBI Taxonomy" id="1284197"/>
    <lineage>
        <taxon>Eukaryota</taxon>
        <taxon>Fungi</taxon>
        <taxon>Dikarya</taxon>
        <taxon>Ascomycota</taxon>
        <taxon>Pezizomycotina</taxon>
        <taxon>Orbiliomycetes</taxon>
        <taxon>Orbiliales</taxon>
        <taxon>Orbiliaceae</taxon>
        <taxon>Dactylellina</taxon>
    </lineage>
</organism>
<feature type="compositionally biased region" description="Polar residues" evidence="2">
    <location>
        <begin position="9"/>
        <end position="24"/>
    </location>
</feature>
<evidence type="ECO:0000313" key="4">
    <source>
        <dbReference type="Proteomes" id="UP000015100"/>
    </source>
</evidence>
<feature type="coiled-coil region" evidence="1">
    <location>
        <begin position="316"/>
        <end position="384"/>
    </location>
</feature>
<evidence type="ECO:0000256" key="2">
    <source>
        <dbReference type="SAM" id="MobiDB-lite"/>
    </source>
</evidence>
<reference evidence="3 4" key="1">
    <citation type="journal article" date="2013" name="PLoS Genet.">
        <title>Genomic mechanisms accounting for the adaptation to parasitism in nematode-trapping fungi.</title>
        <authorList>
            <person name="Meerupati T."/>
            <person name="Andersson K.M."/>
            <person name="Friman E."/>
            <person name="Kumar D."/>
            <person name="Tunlid A."/>
            <person name="Ahren D."/>
        </authorList>
    </citation>
    <scope>NUCLEOTIDE SEQUENCE [LARGE SCALE GENOMIC DNA]</scope>
    <source>
        <strain evidence="3 4">CBS 200.50</strain>
    </source>
</reference>
<feature type="compositionally biased region" description="Basic residues" evidence="2">
    <location>
        <begin position="267"/>
        <end position="276"/>
    </location>
</feature>
<dbReference type="OMA" id="TRACEAK"/>
<feature type="region of interest" description="Disordered" evidence="2">
    <location>
        <begin position="431"/>
        <end position="460"/>
    </location>
</feature>
<dbReference type="OrthoDB" id="5337041at2759"/>
<keyword evidence="4" id="KW-1185">Reference proteome</keyword>
<comment type="caution">
    <text evidence="3">The sequence shown here is derived from an EMBL/GenBank/DDBJ whole genome shotgun (WGS) entry which is preliminary data.</text>
</comment>
<protein>
    <submittedName>
        <fullName evidence="3">Uncharacterized protein</fullName>
    </submittedName>
</protein>
<evidence type="ECO:0000256" key="1">
    <source>
        <dbReference type="SAM" id="Coils"/>
    </source>
</evidence>
<name>S8A3P1_DACHA</name>
<evidence type="ECO:0000313" key="3">
    <source>
        <dbReference type="EMBL" id="EPS37339.1"/>
    </source>
</evidence>
<accession>S8A3P1</accession>